<dbReference type="GO" id="GO:0022625">
    <property type="term" value="C:cytosolic large ribosomal subunit"/>
    <property type="evidence" value="ECO:0007669"/>
    <property type="project" value="TreeGrafter"/>
</dbReference>
<dbReference type="PANTHER" id="PTHR13501:SF8">
    <property type="entry name" value="LARGE RIBOSOMAL SUBUNIT PROTEIN UL22M"/>
    <property type="match status" value="1"/>
</dbReference>
<name>A0A1G2EMT8_9BACT</name>
<accession>A0A1G2EMT8</accession>
<evidence type="ECO:0000256" key="6">
    <source>
        <dbReference type="ARBA" id="ARBA00035207"/>
    </source>
</evidence>
<evidence type="ECO:0000256" key="8">
    <source>
        <dbReference type="RuleBase" id="RU004005"/>
    </source>
</evidence>
<dbReference type="SUPFAM" id="SSF54843">
    <property type="entry name" value="Ribosomal protein L22"/>
    <property type="match status" value="1"/>
</dbReference>
<comment type="function">
    <text evidence="7">The globular domain of the protein is located near the polypeptide exit tunnel on the outside of the subunit, while an extended beta-hairpin is found that lines the wall of the exit tunnel in the center of the 70S ribosome.</text>
</comment>
<reference evidence="12 13" key="1">
    <citation type="journal article" date="2016" name="Nat. Commun.">
        <title>Thousands of microbial genomes shed light on interconnected biogeochemical processes in an aquifer system.</title>
        <authorList>
            <person name="Anantharaman K."/>
            <person name="Brown C.T."/>
            <person name="Hug L.A."/>
            <person name="Sharon I."/>
            <person name="Castelle C.J."/>
            <person name="Probst A.J."/>
            <person name="Thomas B.C."/>
            <person name="Singh A."/>
            <person name="Wilkins M.J."/>
            <person name="Karaoz U."/>
            <person name="Brodie E.L."/>
            <person name="Williams K.H."/>
            <person name="Hubbard S.S."/>
            <person name="Banfield J.F."/>
        </authorList>
    </citation>
    <scope>NUCLEOTIDE SEQUENCE [LARGE SCALE GENOMIC DNA]</scope>
</reference>
<dbReference type="InterPro" id="IPR005727">
    <property type="entry name" value="Ribosomal_uL22_bac/chlpt-type"/>
</dbReference>
<dbReference type="Proteomes" id="UP000176326">
    <property type="component" value="Unassembled WGS sequence"/>
</dbReference>
<dbReference type="Gene3D" id="3.90.470.10">
    <property type="entry name" value="Ribosomal protein L22/L17"/>
    <property type="match status" value="1"/>
</dbReference>
<dbReference type="GO" id="GO:0019843">
    <property type="term" value="F:rRNA binding"/>
    <property type="evidence" value="ECO:0007669"/>
    <property type="project" value="UniProtKB-UniRule"/>
</dbReference>
<proteinExistence type="inferred from homology"/>
<dbReference type="InterPro" id="IPR036394">
    <property type="entry name" value="Ribosomal_uL22_sf"/>
</dbReference>
<comment type="caution">
    <text evidence="12">The sequence shown here is derived from an EMBL/GenBank/DDBJ whole genome shotgun (WGS) entry which is preliminary data.</text>
</comment>
<comment type="subunit">
    <text evidence="7 9">Part of the 50S ribosomal subunit.</text>
</comment>
<evidence type="ECO:0000256" key="3">
    <source>
        <dbReference type="ARBA" id="ARBA00022884"/>
    </source>
</evidence>
<dbReference type="Pfam" id="PF00237">
    <property type="entry name" value="Ribosomal_L22"/>
    <property type="match status" value="1"/>
</dbReference>
<evidence type="ECO:0000256" key="10">
    <source>
        <dbReference type="RuleBase" id="RU004008"/>
    </source>
</evidence>
<evidence type="ECO:0000256" key="11">
    <source>
        <dbReference type="SAM" id="MobiDB-lite"/>
    </source>
</evidence>
<evidence type="ECO:0000256" key="9">
    <source>
        <dbReference type="RuleBase" id="RU004006"/>
    </source>
</evidence>
<comment type="similarity">
    <text evidence="1 7 8">Belongs to the universal ribosomal protein uL22 family.</text>
</comment>
<dbReference type="InterPro" id="IPR047867">
    <property type="entry name" value="Ribosomal_uL22_bac/org-type"/>
</dbReference>
<organism evidence="12 13">
    <name type="scientific">Candidatus Nealsonbacteria bacterium RIFOXYC1_FULL_40_7</name>
    <dbReference type="NCBI Taxonomy" id="1801678"/>
    <lineage>
        <taxon>Bacteria</taxon>
        <taxon>Candidatus Nealsoniibacteriota</taxon>
    </lineage>
</organism>
<evidence type="ECO:0000256" key="5">
    <source>
        <dbReference type="ARBA" id="ARBA00023274"/>
    </source>
</evidence>
<dbReference type="NCBIfam" id="TIGR01044">
    <property type="entry name" value="rplV_bact"/>
    <property type="match status" value="1"/>
</dbReference>
<dbReference type="InterPro" id="IPR001063">
    <property type="entry name" value="Ribosomal_uL22"/>
</dbReference>
<evidence type="ECO:0000256" key="4">
    <source>
        <dbReference type="ARBA" id="ARBA00022980"/>
    </source>
</evidence>
<dbReference type="HAMAP" id="MF_01331_B">
    <property type="entry name" value="Ribosomal_uL22_B"/>
    <property type="match status" value="1"/>
</dbReference>
<evidence type="ECO:0000256" key="1">
    <source>
        <dbReference type="ARBA" id="ARBA00009451"/>
    </source>
</evidence>
<keyword evidence="5 7" id="KW-0687">Ribonucleoprotein</keyword>
<dbReference type="GO" id="GO:0003735">
    <property type="term" value="F:structural constituent of ribosome"/>
    <property type="evidence" value="ECO:0007669"/>
    <property type="project" value="InterPro"/>
</dbReference>
<dbReference type="GO" id="GO:0006412">
    <property type="term" value="P:translation"/>
    <property type="evidence" value="ECO:0007669"/>
    <property type="project" value="UniProtKB-UniRule"/>
</dbReference>
<comment type="function">
    <text evidence="7 10">This protein binds specifically to 23S rRNA; its binding is stimulated by other ribosomal proteins, e.g., L4, L17, and L20. It is important during the early stages of 50S assembly. It makes multiple contacts with different domains of the 23S rRNA in the assembled 50S subunit and ribosome.</text>
</comment>
<sequence>MAEIKVKLSYLRIAPRKTRLVADLIKNKKVDQAQSILEFTVKKASLPFLKLLNSAVANAKNNHQMDPSNLMISRVTVGEGPKLKRWMSRSRGAAYQIQKKTSHITLFLREIEEGKKIKKAKPLNKNAENKKEEKEVKSEKKKEWNFLDRKLPEEKPKGEKGLNKIFRRKSV</sequence>
<keyword evidence="3 7" id="KW-0694">RNA-binding</keyword>
<evidence type="ECO:0000313" key="12">
    <source>
        <dbReference type="EMBL" id="OGZ26660.1"/>
    </source>
</evidence>
<evidence type="ECO:0000256" key="7">
    <source>
        <dbReference type="HAMAP-Rule" id="MF_01331"/>
    </source>
</evidence>
<dbReference type="AlphaFoldDB" id="A0A1G2EMT8"/>
<feature type="compositionally biased region" description="Basic and acidic residues" evidence="11">
    <location>
        <begin position="127"/>
        <end position="162"/>
    </location>
</feature>
<evidence type="ECO:0000256" key="2">
    <source>
        <dbReference type="ARBA" id="ARBA00022730"/>
    </source>
</evidence>
<dbReference type="PANTHER" id="PTHR13501">
    <property type="entry name" value="CHLOROPLAST 50S RIBOSOMAL PROTEIN L22-RELATED"/>
    <property type="match status" value="1"/>
</dbReference>
<feature type="region of interest" description="Disordered" evidence="11">
    <location>
        <begin position="122"/>
        <end position="171"/>
    </location>
</feature>
<keyword evidence="2 7" id="KW-0699">rRNA-binding</keyword>
<keyword evidence="4 7" id="KW-0689">Ribosomal protein</keyword>
<dbReference type="EMBL" id="MHMN01000057">
    <property type="protein sequence ID" value="OGZ26660.1"/>
    <property type="molecule type" value="Genomic_DNA"/>
</dbReference>
<protein>
    <recommendedName>
        <fullName evidence="6 7">Large ribosomal subunit protein uL22</fullName>
    </recommendedName>
</protein>
<gene>
    <name evidence="7" type="primary">rplV</name>
    <name evidence="12" type="ORF">A2427_04250</name>
</gene>
<evidence type="ECO:0000313" key="13">
    <source>
        <dbReference type="Proteomes" id="UP000176326"/>
    </source>
</evidence>